<dbReference type="SUPFAM" id="SSF53756">
    <property type="entry name" value="UDP-Glycosyltransferase/glycogen phosphorylase"/>
    <property type="match status" value="1"/>
</dbReference>
<dbReference type="Gene3D" id="1.25.40.10">
    <property type="entry name" value="Tetratricopeptide repeat domain"/>
    <property type="match status" value="2"/>
</dbReference>
<dbReference type="Pfam" id="PF01075">
    <property type="entry name" value="Glyco_transf_9"/>
    <property type="match status" value="1"/>
</dbReference>
<name>S0EY05_CHTCT</name>
<dbReference type="SMART" id="SM00028">
    <property type="entry name" value="TPR"/>
    <property type="match status" value="5"/>
</dbReference>
<evidence type="ECO:0000313" key="4">
    <source>
        <dbReference type="EMBL" id="CCW35198.1"/>
    </source>
</evidence>
<dbReference type="Gene3D" id="3.40.50.2000">
    <property type="entry name" value="Glycogen Phosphorylase B"/>
    <property type="match status" value="1"/>
</dbReference>
<dbReference type="PANTHER" id="PTHR44943">
    <property type="entry name" value="CELLULOSE SYNTHASE OPERON PROTEIN C"/>
    <property type="match status" value="1"/>
</dbReference>
<feature type="repeat" description="TPR" evidence="3">
    <location>
        <begin position="74"/>
        <end position="107"/>
    </location>
</feature>
<dbReference type="PROSITE" id="PS50293">
    <property type="entry name" value="TPR_REGION"/>
    <property type="match status" value="1"/>
</dbReference>
<dbReference type="InterPro" id="IPR019734">
    <property type="entry name" value="TPR_rpt"/>
</dbReference>
<dbReference type="Pfam" id="PF13414">
    <property type="entry name" value="TPR_11"/>
    <property type="match status" value="1"/>
</dbReference>
<dbReference type="InterPro" id="IPR013105">
    <property type="entry name" value="TPR_2"/>
</dbReference>
<dbReference type="AlphaFoldDB" id="S0EY05"/>
<proteinExistence type="predicted"/>
<evidence type="ECO:0000256" key="3">
    <source>
        <dbReference type="PROSITE-ProRule" id="PRU00339"/>
    </source>
</evidence>
<dbReference type="PROSITE" id="PS50005">
    <property type="entry name" value="TPR"/>
    <property type="match status" value="3"/>
</dbReference>
<gene>
    <name evidence="4" type="ORF">CCALI_01381</name>
</gene>
<evidence type="ECO:0000256" key="1">
    <source>
        <dbReference type="ARBA" id="ARBA00022737"/>
    </source>
</evidence>
<dbReference type="Pfam" id="PF07719">
    <property type="entry name" value="TPR_2"/>
    <property type="match status" value="1"/>
</dbReference>
<dbReference type="eggNOG" id="COG0859">
    <property type="taxonomic scope" value="Bacteria"/>
</dbReference>
<dbReference type="InParanoid" id="S0EY05"/>
<dbReference type="Proteomes" id="UP000014227">
    <property type="component" value="Chromosome I"/>
</dbReference>
<dbReference type="PANTHER" id="PTHR44943:SF8">
    <property type="entry name" value="TPR REPEAT-CONTAINING PROTEIN MJ0263"/>
    <property type="match status" value="1"/>
</dbReference>
<keyword evidence="1" id="KW-0677">Repeat</keyword>
<sequence length="467" mass="52287">MSWASSEARRLEGDRLQAQGQYEQALACYQQAIALEPANIYALNNMAVLLVEHNGAQDAEEICRRALSMRGDLAELHYNLGRALAKQERFHEAIAAYEHALDLAPNMAEAYNMLGNAWRALGIIDKAEHCYRQAVSLKPESAEFRVNRGLTALLQGRYEEGFADFERRFALAAVHLPPLPRGRPWHGEPLRGRTLLVRFEGGFGDTLHFLRYLTPIRAAGARVLLECQPELARLLSWCADADAVISAVRPNPPSEPFDFHVSLLSLPYHLWKTHGSLSQSVPYIKAPPKLERVWREKLTQKSDGLRVGVVWAGNPYYPNDKKRSCPIERFSSLFEVAEAAFYSLQKGGASEYAQPILRQWGVQDLSQELRDFADTAAAIAALDLVISVDTAVAHLAGAMGKPVWVLLPFSPDWRWGMTGGTTVWYPSMRLFRQTQRDDWQGVLEQVADQLRADLKSKDGLRPTSAAP</sequence>
<dbReference type="InterPro" id="IPR051685">
    <property type="entry name" value="Ycf3/AcsC/BcsC/TPR_MFPF"/>
</dbReference>
<dbReference type="Pfam" id="PF00515">
    <property type="entry name" value="TPR_1"/>
    <property type="match status" value="1"/>
</dbReference>
<dbReference type="OrthoDB" id="9814129at2"/>
<keyword evidence="4" id="KW-0808">Transferase</keyword>
<evidence type="ECO:0000256" key="2">
    <source>
        <dbReference type="ARBA" id="ARBA00022803"/>
    </source>
</evidence>
<keyword evidence="5" id="KW-1185">Reference proteome</keyword>
<dbReference type="HOGENOM" id="CLU_010140_1_1_0"/>
<dbReference type="RefSeq" id="WP_016482737.1">
    <property type="nucleotide sequence ID" value="NC_021487.1"/>
</dbReference>
<accession>S0EY05</accession>
<dbReference type="STRING" id="454171.CP488_02715"/>
<keyword evidence="2 3" id="KW-0802">TPR repeat</keyword>
<dbReference type="InterPro" id="IPR002201">
    <property type="entry name" value="Glyco_trans_9"/>
</dbReference>
<evidence type="ECO:0000313" key="5">
    <source>
        <dbReference type="Proteomes" id="UP000014227"/>
    </source>
</evidence>
<feature type="repeat" description="TPR" evidence="3">
    <location>
        <begin position="108"/>
        <end position="141"/>
    </location>
</feature>
<dbReference type="SUPFAM" id="SSF48452">
    <property type="entry name" value="TPR-like"/>
    <property type="match status" value="1"/>
</dbReference>
<dbReference type="EMBL" id="HF951689">
    <property type="protein sequence ID" value="CCW35198.1"/>
    <property type="molecule type" value="Genomic_DNA"/>
</dbReference>
<dbReference type="eggNOG" id="COG0457">
    <property type="taxonomic scope" value="Bacteria"/>
</dbReference>
<feature type="repeat" description="TPR" evidence="3">
    <location>
        <begin position="6"/>
        <end position="39"/>
    </location>
</feature>
<organism evidence="4 5">
    <name type="scientific">Chthonomonas calidirosea (strain DSM 23976 / ICMP 18418 / T49)</name>
    <dbReference type="NCBI Taxonomy" id="1303518"/>
    <lineage>
        <taxon>Bacteria</taxon>
        <taxon>Bacillati</taxon>
        <taxon>Armatimonadota</taxon>
        <taxon>Chthonomonadia</taxon>
        <taxon>Chthonomonadales</taxon>
        <taxon>Chthonomonadaceae</taxon>
        <taxon>Chthonomonas</taxon>
    </lineage>
</organism>
<dbReference type="InterPro" id="IPR011990">
    <property type="entry name" value="TPR-like_helical_dom_sf"/>
</dbReference>
<reference evidence="5" key="1">
    <citation type="submission" date="2013-03" db="EMBL/GenBank/DDBJ databases">
        <title>Genome sequence of Chthonomonas calidirosea, the first sequenced genome from the Armatimonadetes phylum (formally candidate division OP10).</title>
        <authorList>
            <person name="Lee K.C.Y."/>
            <person name="Morgan X.C."/>
            <person name="Dunfield P.F."/>
            <person name="Tamas I."/>
            <person name="Houghton K.M."/>
            <person name="Vyssotski M."/>
            <person name="Ryan J.L.J."/>
            <person name="Lagutin K."/>
            <person name="McDonald I.R."/>
            <person name="Stott M.B."/>
        </authorList>
    </citation>
    <scope>NUCLEOTIDE SEQUENCE [LARGE SCALE GENOMIC DNA]</scope>
    <source>
        <strain evidence="5">DSM 23976 / ICMP 18418 / T49</strain>
    </source>
</reference>
<dbReference type="PATRIC" id="fig|1303518.3.peg.1411"/>
<protein>
    <submittedName>
        <fullName evidence="4">Tetratricopeptide repeat./Glycosyltransferase family 9 (Heptosyltransferase)./TPR repeat</fullName>
    </submittedName>
</protein>
<dbReference type="GO" id="GO:0016757">
    <property type="term" value="F:glycosyltransferase activity"/>
    <property type="evidence" value="ECO:0007669"/>
    <property type="project" value="InterPro"/>
</dbReference>
<dbReference type="KEGG" id="ccz:CCALI_01381"/>